<dbReference type="RefSeq" id="WP_020935708.1">
    <property type="nucleotide sequence ID" value="NC_021915.1"/>
</dbReference>
<dbReference type="STRING" id="1224163.B841_11520"/>
<protein>
    <recommendedName>
        <fullName evidence="3">YbjN domain-containing protein</fullName>
    </recommendedName>
</protein>
<dbReference type="HOGENOM" id="CLU_1812535_0_0_11"/>
<evidence type="ECO:0000313" key="2">
    <source>
        <dbReference type="Proteomes" id="UP000015388"/>
    </source>
</evidence>
<name>S5TLM2_9CORY</name>
<dbReference type="InterPro" id="IPR019660">
    <property type="entry name" value="Put_sensory_transdc_reg_YbjN"/>
</dbReference>
<organism evidence="1 2">
    <name type="scientific">Corynebacterium maris DSM 45190</name>
    <dbReference type="NCBI Taxonomy" id="1224163"/>
    <lineage>
        <taxon>Bacteria</taxon>
        <taxon>Bacillati</taxon>
        <taxon>Actinomycetota</taxon>
        <taxon>Actinomycetes</taxon>
        <taxon>Mycobacteriales</taxon>
        <taxon>Corynebacteriaceae</taxon>
        <taxon>Corynebacterium</taxon>
    </lineage>
</organism>
<dbReference type="EMBL" id="CP003924">
    <property type="protein sequence ID" value="AGS35776.1"/>
    <property type="molecule type" value="Genomic_DNA"/>
</dbReference>
<dbReference type="PATRIC" id="fig|1224163.3.peg.2324"/>
<evidence type="ECO:0000313" key="1">
    <source>
        <dbReference type="EMBL" id="AGS35776.1"/>
    </source>
</evidence>
<dbReference type="Pfam" id="PF10722">
    <property type="entry name" value="YbjN"/>
    <property type="match status" value="1"/>
</dbReference>
<dbReference type="Proteomes" id="UP000015388">
    <property type="component" value="Chromosome"/>
</dbReference>
<dbReference type="KEGG" id="cmd:B841_11520"/>
<accession>S5TLM2</accession>
<gene>
    <name evidence="1" type="ORF">B841_11520</name>
</gene>
<dbReference type="OrthoDB" id="3256964at2"/>
<keyword evidence="2" id="KW-1185">Reference proteome</keyword>
<dbReference type="AlphaFoldDB" id="S5TLM2"/>
<proteinExistence type="predicted"/>
<sequence length="142" mass="15673">MTQLPEFDDARVRAAVDAIGAPWTESPTGGTVTFFRSGYFVPAATEDKLILTGLLDLDLDAQLRDAAVEAVETWHRTRWFPKATCSEVSVEDGCFRVLIETTAYYEHGVSDAQLESQLRSFIAAAEELAQEMAQTLGVTPDW</sequence>
<evidence type="ECO:0008006" key="3">
    <source>
        <dbReference type="Google" id="ProtNLM"/>
    </source>
</evidence>
<reference evidence="1 2" key="1">
    <citation type="submission" date="2012-11" db="EMBL/GenBank/DDBJ databases">
        <title>The complete genome sequence of Corynebacterium maris Coryn-1 (=DSM 45190).</title>
        <authorList>
            <person name="Schaffert L."/>
            <person name="Albersmeier A."/>
            <person name="Kalinowski J."/>
            <person name="Ruckert C."/>
        </authorList>
    </citation>
    <scope>NUCLEOTIDE SEQUENCE [LARGE SCALE GENOMIC DNA]</scope>
    <source>
        <strain evidence="2">Coryn-1</strain>
    </source>
</reference>